<dbReference type="EMBL" id="QVTE01000032">
    <property type="protein sequence ID" value="RFU68593.1"/>
    <property type="molecule type" value="Genomic_DNA"/>
</dbReference>
<dbReference type="AlphaFoldDB" id="A0A372LMK4"/>
<name>A0A372LMK4_9BACI</name>
<gene>
    <name evidence="1" type="ORF">D0469_11570</name>
</gene>
<sequence length="103" mass="11901">MNFLRLNSCYVPVIKNRGEEKMYNFQNDLQSLGMDNFQVGDLMPIDDNSQDMRQYGGRCGGYRCGGYRCGGYRCGGYRCGGYRCYNCYSCYSCYSCYNCWGGW</sequence>
<accession>A0A372LMK4</accession>
<dbReference type="InterPro" id="IPR019890">
    <property type="entry name" value="Bacteriocin/sonorensin"/>
</dbReference>
<evidence type="ECO:0000313" key="1">
    <source>
        <dbReference type="EMBL" id="RFU68593.1"/>
    </source>
</evidence>
<comment type="caution">
    <text evidence="1">The sequence shown here is derived from an EMBL/GenBank/DDBJ whole genome shotgun (WGS) entry which is preliminary data.</text>
</comment>
<organism evidence="1 2">
    <name type="scientific">Peribacillus saganii</name>
    <dbReference type="NCBI Taxonomy" id="2303992"/>
    <lineage>
        <taxon>Bacteria</taxon>
        <taxon>Bacillati</taxon>
        <taxon>Bacillota</taxon>
        <taxon>Bacilli</taxon>
        <taxon>Bacillales</taxon>
        <taxon>Bacillaceae</taxon>
        <taxon>Peribacillus</taxon>
    </lineage>
</organism>
<dbReference type="NCBIfam" id="TIGR03601">
    <property type="entry name" value="B_an_ocin"/>
    <property type="match status" value="1"/>
</dbReference>
<dbReference type="RefSeq" id="WP_117326914.1">
    <property type="nucleotide sequence ID" value="NZ_QVTE01000032.1"/>
</dbReference>
<protein>
    <submittedName>
        <fullName evidence="1">Heterocycloanthracin/sonorensin family bacteriocin</fullName>
    </submittedName>
</protein>
<dbReference type="Proteomes" id="UP000264541">
    <property type="component" value="Unassembled WGS sequence"/>
</dbReference>
<keyword evidence="2" id="KW-1185">Reference proteome</keyword>
<proteinExistence type="predicted"/>
<evidence type="ECO:0000313" key="2">
    <source>
        <dbReference type="Proteomes" id="UP000264541"/>
    </source>
</evidence>
<reference evidence="1 2" key="1">
    <citation type="submission" date="2018-08" db="EMBL/GenBank/DDBJ databases">
        <title>Bacillus chawlae sp. nov., Bacillus glennii sp. nov., and Bacillus saganii sp. nov. Isolated from the Vehicle Assembly Building at Kennedy Space Center where the Viking Spacecraft were Assembled.</title>
        <authorList>
            <person name="Seuylemezian A."/>
            <person name="Vaishampayan P."/>
        </authorList>
    </citation>
    <scope>NUCLEOTIDE SEQUENCE [LARGE SCALE GENOMIC DNA]</scope>
    <source>
        <strain evidence="1 2">V47-23a</strain>
    </source>
</reference>